<evidence type="ECO:0000256" key="1">
    <source>
        <dbReference type="ARBA" id="ARBA00022679"/>
    </source>
</evidence>
<sequence length="154" mass="17101">MKIRHALRCDAQAAFDIRHQAIRHQCNAVYSAAQITDWTDVPLTDKYRTWVENDYHVAIIDGVPVATGLINFQTGELEALFVLPAFMGQGVGKKMLVYLEELAREAGLTEVRLEATLNAEGFYQRCGFTGSAQAVYESPSGLKLACVPMHKQLV</sequence>
<organism evidence="4 5">
    <name type="scientific">Pseudomonas viridiflava</name>
    <name type="common">Phytomonas viridiflava</name>
    <dbReference type="NCBI Taxonomy" id="33069"/>
    <lineage>
        <taxon>Bacteria</taxon>
        <taxon>Pseudomonadati</taxon>
        <taxon>Pseudomonadota</taxon>
        <taxon>Gammaproteobacteria</taxon>
        <taxon>Pseudomonadales</taxon>
        <taxon>Pseudomonadaceae</taxon>
        <taxon>Pseudomonas</taxon>
    </lineage>
</organism>
<dbReference type="Pfam" id="PF00583">
    <property type="entry name" value="Acetyltransf_1"/>
    <property type="match status" value="1"/>
</dbReference>
<gene>
    <name evidence="4" type="ORF">ALP40_02183</name>
</gene>
<dbReference type="PROSITE" id="PS51186">
    <property type="entry name" value="GNAT"/>
    <property type="match status" value="1"/>
</dbReference>
<evidence type="ECO:0000259" key="3">
    <source>
        <dbReference type="PROSITE" id="PS51186"/>
    </source>
</evidence>
<protein>
    <submittedName>
        <fullName evidence="4">Acetyltransferase, GNAT family</fullName>
    </submittedName>
</protein>
<dbReference type="SUPFAM" id="SSF55729">
    <property type="entry name" value="Acyl-CoA N-acyltransferases (Nat)"/>
    <property type="match status" value="1"/>
</dbReference>
<accession>A0A3M5PIU0</accession>
<dbReference type="RefSeq" id="WP_122206713.1">
    <property type="nucleotide sequence ID" value="NZ_JAAMQQ010000001.1"/>
</dbReference>
<dbReference type="AlphaFoldDB" id="A0A3M5PIU0"/>
<dbReference type="Proteomes" id="UP000273854">
    <property type="component" value="Unassembled WGS sequence"/>
</dbReference>
<evidence type="ECO:0000313" key="5">
    <source>
        <dbReference type="Proteomes" id="UP000273854"/>
    </source>
</evidence>
<dbReference type="GO" id="GO:0016747">
    <property type="term" value="F:acyltransferase activity, transferring groups other than amino-acyl groups"/>
    <property type="evidence" value="ECO:0007669"/>
    <property type="project" value="InterPro"/>
</dbReference>
<dbReference type="OrthoDB" id="7356080at2"/>
<dbReference type="PANTHER" id="PTHR43877">
    <property type="entry name" value="AMINOALKYLPHOSPHONATE N-ACETYLTRANSFERASE-RELATED-RELATED"/>
    <property type="match status" value="1"/>
</dbReference>
<evidence type="ECO:0000256" key="2">
    <source>
        <dbReference type="ARBA" id="ARBA00023315"/>
    </source>
</evidence>
<feature type="domain" description="N-acetyltransferase" evidence="3">
    <location>
        <begin position="1"/>
        <end position="154"/>
    </location>
</feature>
<dbReference type="InterPro" id="IPR050832">
    <property type="entry name" value="Bact_Acetyltransf"/>
</dbReference>
<dbReference type="EMBL" id="RBTP01000012">
    <property type="protein sequence ID" value="RMT84424.1"/>
    <property type="molecule type" value="Genomic_DNA"/>
</dbReference>
<evidence type="ECO:0000313" key="4">
    <source>
        <dbReference type="EMBL" id="RMT84424.1"/>
    </source>
</evidence>
<dbReference type="InterPro" id="IPR016181">
    <property type="entry name" value="Acyl_CoA_acyltransferase"/>
</dbReference>
<dbReference type="InterPro" id="IPR000182">
    <property type="entry name" value="GNAT_dom"/>
</dbReference>
<proteinExistence type="predicted"/>
<comment type="caution">
    <text evidence="4">The sequence shown here is derived from an EMBL/GenBank/DDBJ whole genome shotgun (WGS) entry which is preliminary data.</text>
</comment>
<dbReference type="PANTHER" id="PTHR43877:SF2">
    <property type="entry name" value="AMINOALKYLPHOSPHONATE N-ACETYLTRANSFERASE-RELATED"/>
    <property type="match status" value="1"/>
</dbReference>
<reference evidence="4 5" key="1">
    <citation type="submission" date="2018-08" db="EMBL/GenBank/DDBJ databases">
        <title>Recombination of ecologically and evolutionarily significant loci maintains genetic cohesion in the Pseudomonas syringae species complex.</title>
        <authorList>
            <person name="Dillon M."/>
            <person name="Thakur S."/>
            <person name="Almeida R.N.D."/>
            <person name="Weir B.S."/>
            <person name="Guttman D.S."/>
        </authorList>
    </citation>
    <scope>NUCLEOTIDE SEQUENCE [LARGE SCALE GENOMIC DNA]</scope>
    <source>
        <strain evidence="4 5">ICMP 19473</strain>
    </source>
</reference>
<keyword evidence="2" id="KW-0012">Acyltransferase</keyword>
<keyword evidence="1 4" id="KW-0808">Transferase</keyword>
<dbReference type="Gene3D" id="3.40.630.30">
    <property type="match status" value="1"/>
</dbReference>
<dbReference type="CDD" id="cd04301">
    <property type="entry name" value="NAT_SF"/>
    <property type="match status" value="1"/>
</dbReference>
<name>A0A3M5PIU0_PSEVI</name>